<evidence type="ECO:0000313" key="5">
    <source>
        <dbReference type="EMBL" id="PKQ45379.1"/>
    </source>
</evidence>
<dbReference type="InterPro" id="IPR018193">
    <property type="entry name" value="Glyc_kinase_flavodox-like_fold"/>
</dbReference>
<gene>
    <name evidence="5" type="ORF">CSW08_08415</name>
</gene>
<evidence type="ECO:0000256" key="1">
    <source>
        <dbReference type="ARBA" id="ARBA00006284"/>
    </source>
</evidence>
<dbReference type="InterPro" id="IPR036129">
    <property type="entry name" value="Glycerate_kinase_sf"/>
</dbReference>
<dbReference type="PIRSF" id="PIRSF006078">
    <property type="entry name" value="GlxK"/>
    <property type="match status" value="1"/>
</dbReference>
<dbReference type="SUPFAM" id="SSF110738">
    <property type="entry name" value="Glycerate kinase I"/>
    <property type="match status" value="1"/>
</dbReference>
<dbReference type="Gene3D" id="3.40.50.10350">
    <property type="entry name" value="Glycerate kinase, domain 1"/>
    <property type="match status" value="1"/>
</dbReference>
<comment type="caution">
    <text evidence="5">The sequence shown here is derived from an EMBL/GenBank/DDBJ whole genome shotgun (WGS) entry which is preliminary data.</text>
</comment>
<dbReference type="RefSeq" id="WP_106659448.1">
    <property type="nucleotide sequence ID" value="NZ_PJEO01000027.1"/>
</dbReference>
<proteinExistence type="inferred from homology"/>
<dbReference type="OrthoDB" id="9774290at2"/>
<organism evidence="5 6">
    <name type="scientific">Confluentibacter flavum</name>
    <dbReference type="NCBI Taxonomy" id="1909700"/>
    <lineage>
        <taxon>Bacteria</taxon>
        <taxon>Pseudomonadati</taxon>
        <taxon>Bacteroidota</taxon>
        <taxon>Flavobacteriia</taxon>
        <taxon>Flavobacteriales</taxon>
        <taxon>Flavobacteriaceae</taxon>
        <taxon>Confluentibacter</taxon>
    </lineage>
</organism>
<protein>
    <submittedName>
        <fullName evidence="5">Glycerate kinase</fullName>
    </submittedName>
</protein>
<dbReference type="NCBIfam" id="TIGR00045">
    <property type="entry name" value="glycerate kinase"/>
    <property type="match status" value="1"/>
</dbReference>
<dbReference type="EMBL" id="PJEO01000027">
    <property type="protein sequence ID" value="PKQ45379.1"/>
    <property type="molecule type" value="Genomic_DNA"/>
</dbReference>
<keyword evidence="6" id="KW-1185">Reference proteome</keyword>
<evidence type="ECO:0000313" key="6">
    <source>
        <dbReference type="Proteomes" id="UP000233435"/>
    </source>
</evidence>
<accession>A0A2N3HK68</accession>
<reference evidence="5 6" key="1">
    <citation type="submission" date="2017-12" db="EMBL/GenBank/DDBJ databases">
        <title>Confluentibacter flavum sp. nov., isolated from the saline lake.</title>
        <authorList>
            <person name="Yu L."/>
        </authorList>
    </citation>
    <scope>NUCLEOTIDE SEQUENCE [LARGE SCALE GENOMIC DNA]</scope>
    <source>
        <strain evidence="5 6">3B</strain>
    </source>
</reference>
<sequence length="377" mass="40081">MNILISPNAFKNSVDAKSVALLIQEGLILSKLDCTCECYPIADGGDGTCDLIMDKLSGKYVESIVRNPLGKKTKATFGLINMGNTAVIEMSNASGMKLLKPDELNPLIANSFGTGEQMILALDKGVKKIIIGMGGSATVDGGTGILSALGVRFLNKSGENLHNLPKDLPDLDCIDISGLDKRILDCELVVLCDVDNKLLGEYGSAKVFGPQKGATPNNVKKLDDCLLQLSKVIIKNFGLDISEIKFGGTAGGAAAGLYALLNAKLVNGIDYFLELTGYDGALEKCDLVITGEGSIDEQTLQGKGPFGVAKRAKSRGIPVIGLAGKVPLQITEELHQYFDVLIPISHEPLDLAKAFDFATHNIKRTAFEIGNLLNINN</sequence>
<evidence type="ECO:0000256" key="2">
    <source>
        <dbReference type="ARBA" id="ARBA00022679"/>
    </source>
</evidence>
<evidence type="ECO:0000256" key="4">
    <source>
        <dbReference type="PIRNR" id="PIRNR006078"/>
    </source>
</evidence>
<dbReference type="PANTHER" id="PTHR21599">
    <property type="entry name" value="GLYCERATE KINASE"/>
    <property type="match status" value="1"/>
</dbReference>
<keyword evidence="2 4" id="KW-0808">Transferase</keyword>
<dbReference type="PANTHER" id="PTHR21599:SF0">
    <property type="entry name" value="GLYCERATE KINASE"/>
    <property type="match status" value="1"/>
</dbReference>
<dbReference type="Pfam" id="PF02595">
    <property type="entry name" value="Gly_kinase"/>
    <property type="match status" value="1"/>
</dbReference>
<comment type="similarity">
    <text evidence="1 4">Belongs to the glycerate kinase type-1 family.</text>
</comment>
<dbReference type="GO" id="GO:0031388">
    <property type="term" value="P:organic acid phosphorylation"/>
    <property type="evidence" value="ECO:0007669"/>
    <property type="project" value="UniProtKB-UniRule"/>
</dbReference>
<dbReference type="AlphaFoldDB" id="A0A2N3HK68"/>
<keyword evidence="3 4" id="KW-0418">Kinase</keyword>
<dbReference type="InterPro" id="IPR018197">
    <property type="entry name" value="Glycerate_kinase_RE-like"/>
</dbReference>
<dbReference type="Gene3D" id="3.90.1510.10">
    <property type="entry name" value="Glycerate kinase, domain 2"/>
    <property type="match status" value="1"/>
</dbReference>
<dbReference type="Proteomes" id="UP000233435">
    <property type="component" value="Unassembled WGS sequence"/>
</dbReference>
<dbReference type="GO" id="GO:0008887">
    <property type="term" value="F:glycerate kinase activity"/>
    <property type="evidence" value="ECO:0007669"/>
    <property type="project" value="UniProtKB-UniRule"/>
</dbReference>
<dbReference type="InterPro" id="IPR004381">
    <property type="entry name" value="Glycerate_kinase"/>
</dbReference>
<name>A0A2N3HK68_9FLAO</name>
<evidence type="ECO:0000256" key="3">
    <source>
        <dbReference type="ARBA" id="ARBA00022777"/>
    </source>
</evidence>